<proteinExistence type="predicted"/>
<dbReference type="AlphaFoldDB" id="A0A7R9KIB0"/>
<evidence type="ECO:0000313" key="2">
    <source>
        <dbReference type="Proteomes" id="UP000759131"/>
    </source>
</evidence>
<dbReference type="Proteomes" id="UP000759131">
    <property type="component" value="Unassembled WGS sequence"/>
</dbReference>
<dbReference type="EMBL" id="CAJPIZ010001099">
    <property type="protein sequence ID" value="CAG2102869.1"/>
    <property type="molecule type" value="Genomic_DNA"/>
</dbReference>
<accession>A0A7R9KIB0</accession>
<organism evidence="1">
    <name type="scientific">Medioppia subpectinata</name>
    <dbReference type="NCBI Taxonomy" id="1979941"/>
    <lineage>
        <taxon>Eukaryota</taxon>
        <taxon>Metazoa</taxon>
        <taxon>Ecdysozoa</taxon>
        <taxon>Arthropoda</taxon>
        <taxon>Chelicerata</taxon>
        <taxon>Arachnida</taxon>
        <taxon>Acari</taxon>
        <taxon>Acariformes</taxon>
        <taxon>Sarcoptiformes</taxon>
        <taxon>Oribatida</taxon>
        <taxon>Brachypylina</taxon>
        <taxon>Oppioidea</taxon>
        <taxon>Oppiidae</taxon>
        <taxon>Medioppia</taxon>
    </lineage>
</organism>
<dbReference type="EMBL" id="OC855674">
    <property type="protein sequence ID" value="CAD7622439.1"/>
    <property type="molecule type" value="Genomic_DNA"/>
</dbReference>
<gene>
    <name evidence="1" type="ORF">OSB1V03_LOCUS2902</name>
</gene>
<protein>
    <submittedName>
        <fullName evidence="1">Uncharacterized protein</fullName>
    </submittedName>
</protein>
<name>A0A7R9KIB0_9ACAR</name>
<reference evidence="1" key="1">
    <citation type="submission" date="2020-11" db="EMBL/GenBank/DDBJ databases">
        <authorList>
            <person name="Tran Van P."/>
        </authorList>
    </citation>
    <scope>NUCLEOTIDE SEQUENCE</scope>
</reference>
<sequence length="202" mass="22442">MVIMNLADCFKQNGLDAALAGPFADDWQVCAENLGEAYTQAITEPDNFAYAARTDLADFLDLLGAKLGYLIMNNLETVPDHSDAEQAYNDWVNDRRVAVIEMAKFIRKTVTGTPGADSGHHLDGLKVAITKSMNIMAQTFRAITENNEPRVQLCIGNWLDDFSNKIKQAIDAQIAVRKNGADTLPDEYKYLDALCAEWSKYN</sequence>
<keyword evidence="2" id="KW-1185">Reference proteome</keyword>
<evidence type="ECO:0000313" key="1">
    <source>
        <dbReference type="EMBL" id="CAD7622439.1"/>
    </source>
</evidence>